<feature type="region of interest" description="Disordered" evidence="1">
    <location>
        <begin position="31"/>
        <end position="59"/>
    </location>
</feature>
<feature type="compositionally biased region" description="Basic and acidic residues" evidence="1">
    <location>
        <begin position="43"/>
        <end position="59"/>
    </location>
</feature>
<dbReference type="InterPro" id="IPR009898">
    <property type="entry name" value="DUF1440"/>
</dbReference>
<evidence type="ECO:0000256" key="1">
    <source>
        <dbReference type="SAM" id="MobiDB-lite"/>
    </source>
</evidence>
<name>A0A849BII3_9ACTN</name>
<protein>
    <submittedName>
        <fullName evidence="2">DUF1440 domain-containing protein</fullName>
    </submittedName>
</protein>
<dbReference type="RefSeq" id="WP_171202829.1">
    <property type="nucleotide sequence ID" value="NZ_BAAANP010000026.1"/>
</dbReference>
<reference evidence="2 3" key="1">
    <citation type="submission" date="2020-05" db="EMBL/GenBank/DDBJ databases">
        <title>MicrobeNet Type strains.</title>
        <authorList>
            <person name="Nicholson A.C."/>
        </authorList>
    </citation>
    <scope>NUCLEOTIDE SEQUENCE [LARGE SCALE GENOMIC DNA]</scope>
    <source>
        <strain evidence="2 3">JCM 14547</strain>
    </source>
</reference>
<sequence>MADLLRTLALGVVAGGAATYAKTRAEGALQPLAERVLPPSPAAERRSGADPADHPDRMPPAELVDAALRRTVGQGAGEQERTQGSQALHWGMGLGAGLLYTALSQRYPAARAGLGAVFGLVLYGATHATTLPAAGLQAPLRDLPRAALVWEPGSHVVYGVVLESVLRLAGRDEHTEG</sequence>
<dbReference type="EMBL" id="JABEMA010000088">
    <property type="protein sequence ID" value="NNH22999.1"/>
    <property type="molecule type" value="Genomic_DNA"/>
</dbReference>
<evidence type="ECO:0000313" key="2">
    <source>
        <dbReference type="EMBL" id="NNH22999.1"/>
    </source>
</evidence>
<dbReference type="Pfam" id="PF07274">
    <property type="entry name" value="DUF1440"/>
    <property type="match status" value="1"/>
</dbReference>
<dbReference type="AlphaFoldDB" id="A0A849BII3"/>
<proteinExistence type="predicted"/>
<accession>A0A849BII3</accession>
<comment type="caution">
    <text evidence="2">The sequence shown here is derived from an EMBL/GenBank/DDBJ whole genome shotgun (WGS) entry which is preliminary data.</text>
</comment>
<dbReference type="Proteomes" id="UP000555552">
    <property type="component" value="Unassembled WGS sequence"/>
</dbReference>
<gene>
    <name evidence="2" type="ORF">HLB09_07830</name>
</gene>
<keyword evidence="3" id="KW-1185">Reference proteome</keyword>
<organism evidence="2 3">
    <name type="scientific">Pseudokineococcus marinus</name>
    <dbReference type="NCBI Taxonomy" id="351215"/>
    <lineage>
        <taxon>Bacteria</taxon>
        <taxon>Bacillati</taxon>
        <taxon>Actinomycetota</taxon>
        <taxon>Actinomycetes</taxon>
        <taxon>Kineosporiales</taxon>
        <taxon>Kineosporiaceae</taxon>
        <taxon>Pseudokineococcus</taxon>
    </lineage>
</organism>
<evidence type="ECO:0000313" key="3">
    <source>
        <dbReference type="Proteomes" id="UP000555552"/>
    </source>
</evidence>